<accession>E5B4V8</accession>
<protein>
    <submittedName>
        <fullName evidence="2">Uncharacterized protein</fullName>
    </submittedName>
</protein>
<proteinExistence type="predicted"/>
<evidence type="ECO:0000313" key="2">
    <source>
        <dbReference type="EMBL" id="CBX80511.1"/>
    </source>
</evidence>
<dbReference type="AlphaFoldDB" id="E5B4V8"/>
<feature type="region of interest" description="Disordered" evidence="1">
    <location>
        <begin position="1"/>
        <end position="33"/>
    </location>
</feature>
<dbReference type="EMBL" id="FR719190">
    <property type="protein sequence ID" value="CBX80511.1"/>
    <property type="molecule type" value="Genomic_DNA"/>
</dbReference>
<reference evidence="2" key="1">
    <citation type="journal article" date="2011" name="J. Bacteriol.">
        <title>Genome Sequence of an Erwinia amylovora Strain with Pathogenicity Restricted to Rubus Plants.</title>
        <authorList>
            <person name="Powney R."/>
            <person name="Smits T.H."/>
            <person name="Sawbridge T."/>
            <person name="Frey B."/>
            <person name="Blom J."/>
            <person name="Frey J.E."/>
            <person name="Plummer K.M."/>
            <person name="Beer S.V."/>
            <person name="Luck J."/>
            <person name="Duffy B."/>
            <person name="Rodoni B."/>
        </authorList>
    </citation>
    <scope>NUCLEOTIDE SEQUENCE</scope>
    <source>
        <strain evidence="2">ATCC BAA-2158</strain>
    </source>
</reference>
<organism evidence="2">
    <name type="scientific">Erwinia amylovora ATCC BAA-2158</name>
    <dbReference type="NCBI Taxonomy" id="889211"/>
    <lineage>
        <taxon>Bacteria</taxon>
        <taxon>Pseudomonadati</taxon>
        <taxon>Pseudomonadota</taxon>
        <taxon>Gammaproteobacteria</taxon>
        <taxon>Enterobacterales</taxon>
        <taxon>Erwiniaceae</taxon>
        <taxon>Erwinia</taxon>
    </lineage>
</organism>
<name>E5B4V8_ERWAM</name>
<sequence length="33" mass="3553">MAAVKPGSPEQLTPHHLTGRQPNGMGWIANQMP</sequence>
<evidence type="ECO:0000256" key="1">
    <source>
        <dbReference type="SAM" id="MobiDB-lite"/>
    </source>
</evidence>
<gene>
    <name evidence="2" type="ORF">EAIL5_1691</name>
</gene>